<feature type="compositionally biased region" description="Basic and acidic residues" evidence="1">
    <location>
        <begin position="9"/>
        <end position="20"/>
    </location>
</feature>
<protein>
    <submittedName>
        <fullName evidence="2">Uncharacterized protein</fullName>
    </submittedName>
</protein>
<comment type="caution">
    <text evidence="2">The sequence shown here is derived from an EMBL/GenBank/DDBJ whole genome shotgun (WGS) entry which is preliminary data.</text>
</comment>
<dbReference type="Proteomes" id="UP000245207">
    <property type="component" value="Unassembled WGS sequence"/>
</dbReference>
<name>A0A2U1P4F5_ARTAN</name>
<feature type="region of interest" description="Disordered" evidence="1">
    <location>
        <begin position="103"/>
        <end position="125"/>
    </location>
</feature>
<gene>
    <name evidence="2" type="ORF">CTI12_AA194400</name>
</gene>
<evidence type="ECO:0000256" key="1">
    <source>
        <dbReference type="SAM" id="MobiDB-lite"/>
    </source>
</evidence>
<proteinExistence type="predicted"/>
<accession>A0A2U1P4F5</accession>
<dbReference type="OrthoDB" id="10602234at2759"/>
<reference evidence="2 3" key="1">
    <citation type="journal article" date="2018" name="Mol. Plant">
        <title>The genome of Artemisia annua provides insight into the evolution of Asteraceae family and artemisinin biosynthesis.</title>
        <authorList>
            <person name="Shen Q."/>
            <person name="Zhang L."/>
            <person name="Liao Z."/>
            <person name="Wang S."/>
            <person name="Yan T."/>
            <person name="Shi P."/>
            <person name="Liu M."/>
            <person name="Fu X."/>
            <person name="Pan Q."/>
            <person name="Wang Y."/>
            <person name="Lv Z."/>
            <person name="Lu X."/>
            <person name="Zhang F."/>
            <person name="Jiang W."/>
            <person name="Ma Y."/>
            <person name="Chen M."/>
            <person name="Hao X."/>
            <person name="Li L."/>
            <person name="Tang Y."/>
            <person name="Lv G."/>
            <person name="Zhou Y."/>
            <person name="Sun X."/>
            <person name="Brodelius P.E."/>
            <person name="Rose J.K.C."/>
            <person name="Tang K."/>
        </authorList>
    </citation>
    <scope>NUCLEOTIDE SEQUENCE [LARGE SCALE GENOMIC DNA]</scope>
    <source>
        <strain evidence="3">cv. Huhao1</strain>
        <tissue evidence="2">Leaf</tissue>
    </source>
</reference>
<dbReference type="EMBL" id="PKPP01001693">
    <property type="protein sequence ID" value="PWA80653.1"/>
    <property type="molecule type" value="Genomic_DNA"/>
</dbReference>
<feature type="region of interest" description="Disordered" evidence="1">
    <location>
        <begin position="1"/>
        <end position="38"/>
    </location>
</feature>
<organism evidence="2 3">
    <name type="scientific">Artemisia annua</name>
    <name type="common">Sweet wormwood</name>
    <dbReference type="NCBI Taxonomy" id="35608"/>
    <lineage>
        <taxon>Eukaryota</taxon>
        <taxon>Viridiplantae</taxon>
        <taxon>Streptophyta</taxon>
        <taxon>Embryophyta</taxon>
        <taxon>Tracheophyta</taxon>
        <taxon>Spermatophyta</taxon>
        <taxon>Magnoliopsida</taxon>
        <taxon>eudicotyledons</taxon>
        <taxon>Gunneridae</taxon>
        <taxon>Pentapetalae</taxon>
        <taxon>asterids</taxon>
        <taxon>campanulids</taxon>
        <taxon>Asterales</taxon>
        <taxon>Asteraceae</taxon>
        <taxon>Asteroideae</taxon>
        <taxon>Anthemideae</taxon>
        <taxon>Artemisiinae</taxon>
        <taxon>Artemisia</taxon>
    </lineage>
</organism>
<evidence type="ECO:0000313" key="2">
    <source>
        <dbReference type="EMBL" id="PWA80653.1"/>
    </source>
</evidence>
<dbReference type="AlphaFoldDB" id="A0A2U1P4F5"/>
<evidence type="ECO:0000313" key="3">
    <source>
        <dbReference type="Proteomes" id="UP000245207"/>
    </source>
</evidence>
<sequence>MSTSAVDEFSSHSDSEESQHNDVVSENAHGSPVSTGDANHKFLRSLPAEWSIVAMSMRLKEDVDTWSIDNLFNNFRVFEQDIKGGLKKTSSATNVAFVGQGKTSTNKVNTGGFNSGSYASSSRDS</sequence>
<keyword evidence="3" id="KW-1185">Reference proteome</keyword>